<dbReference type="RefSeq" id="WP_156613176.1">
    <property type="nucleotide sequence ID" value="NZ_WPHR01000001.1"/>
</dbReference>
<proteinExistence type="predicted"/>
<dbReference type="EMBL" id="WPHR01000001">
    <property type="protein sequence ID" value="MUZ71212.1"/>
    <property type="molecule type" value="Genomic_DNA"/>
</dbReference>
<sequence>MYYSALRKLIGSVEETKFYDVSVLFLEAQRYRNVSIVDGKGDGGRDVTCSHADLRIQLSVRKDWENKINQEAATTKSKGLRHLIYVTNRHISPAAEAAFRATKFLHAGEVEVTIHDLNRITTALARPGRIRRAYEMMGASIGTKVVASTADIALSSVLLFGSEASELREGIIDANVLAFLYRNPESSEEVTISRVVDVLPGADPTKLVKSSISRLRTSGKIVGSKYKLLLSQHEVSRMRGSEEEFLFAFQADVKEISEYSGLSEEDSRKLLRLATEIILKGNEFFDGEVGAESVTAFLAEKGLSAKREKIYKKLAQCSIATHFQYAKTVSGIFSANTFDIYRALGAQTNIQVVLDTSVALPLLIGLEYQSVKSRYSSASKMLLDVCRSHEFSLIVPSPYINEMAAHGLKAIEFLETYDALPEDIRPVLRGSGNAYLSHFSHLQYSAEGEGLKLTLSEFLRSFGLKTDAPLRRVENRILSLLEGHGISTGMDLRYDNSVRQEIASKKNSQESKHILDHDAAVCTNLIKDSGKGYIFATWDRVLIDVVQDLARVYADSPARVIDFLGVIDGVDHDFDTSAELLTTLIHLDERRAEKLAKKIEMIKSPAQAHRLRLFIDEAREVNGASWMPEVDDLTQFLDVDSAFEVPSPSPPPT</sequence>
<organism evidence="1 2">
    <name type="scientific">Agrobacterium vitis</name>
    <name type="common">Rhizobium vitis</name>
    <dbReference type="NCBI Taxonomy" id="373"/>
    <lineage>
        <taxon>Bacteria</taxon>
        <taxon>Pseudomonadati</taxon>
        <taxon>Pseudomonadota</taxon>
        <taxon>Alphaproteobacteria</taxon>
        <taxon>Hyphomicrobiales</taxon>
        <taxon>Rhizobiaceae</taxon>
        <taxon>Rhizobium/Agrobacterium group</taxon>
        <taxon>Agrobacterium</taxon>
    </lineage>
</organism>
<accession>A0A6L6VCH3</accession>
<gene>
    <name evidence="1" type="ORF">GOZ90_00855</name>
</gene>
<evidence type="ECO:0000313" key="2">
    <source>
        <dbReference type="Proteomes" id="UP000477951"/>
    </source>
</evidence>
<reference evidence="1 2" key="1">
    <citation type="submission" date="2019-12" db="EMBL/GenBank/DDBJ databases">
        <title>Whole-genome sequencing of Allorhizobium vitis.</title>
        <authorList>
            <person name="Gan H.M."/>
            <person name="Szegedi E."/>
            <person name="Burr T."/>
            <person name="Savka M.A."/>
        </authorList>
    </citation>
    <scope>NUCLEOTIDE SEQUENCE [LARGE SCALE GENOMIC DNA]</scope>
    <source>
        <strain evidence="1 2">CG516</strain>
    </source>
</reference>
<dbReference type="AlphaFoldDB" id="A0A6L6VCH3"/>
<evidence type="ECO:0000313" key="1">
    <source>
        <dbReference type="EMBL" id="MUZ71212.1"/>
    </source>
</evidence>
<dbReference type="Proteomes" id="UP000477951">
    <property type="component" value="Unassembled WGS sequence"/>
</dbReference>
<comment type="caution">
    <text evidence="1">The sequence shown here is derived from an EMBL/GenBank/DDBJ whole genome shotgun (WGS) entry which is preliminary data.</text>
</comment>
<name>A0A6L6VCH3_AGRVI</name>
<protein>
    <submittedName>
        <fullName evidence="1">Uncharacterized protein</fullName>
    </submittedName>
</protein>